<dbReference type="PANTHER" id="PTHR42756:SF1">
    <property type="entry name" value="TRANSCRIPTIONAL REPRESSOR OF EMRAB OPERON"/>
    <property type="match status" value="1"/>
</dbReference>
<dbReference type="GO" id="GO:0003700">
    <property type="term" value="F:DNA-binding transcription factor activity"/>
    <property type="evidence" value="ECO:0007669"/>
    <property type="project" value="InterPro"/>
</dbReference>
<proteinExistence type="predicted"/>
<dbReference type="PRINTS" id="PR00598">
    <property type="entry name" value="HTHMARR"/>
</dbReference>
<organism evidence="5 6">
    <name type="scientific">Paenibacillus agilis</name>
    <dbReference type="NCBI Taxonomy" id="3020863"/>
    <lineage>
        <taxon>Bacteria</taxon>
        <taxon>Bacillati</taxon>
        <taxon>Bacillota</taxon>
        <taxon>Bacilli</taxon>
        <taxon>Bacillales</taxon>
        <taxon>Paenibacillaceae</taxon>
        <taxon>Paenibacillus</taxon>
    </lineage>
</organism>
<dbReference type="PROSITE" id="PS50995">
    <property type="entry name" value="HTH_MARR_2"/>
    <property type="match status" value="1"/>
</dbReference>
<dbReference type="Proteomes" id="UP000318102">
    <property type="component" value="Unassembled WGS sequence"/>
</dbReference>
<protein>
    <submittedName>
        <fullName evidence="5">MarR family transcriptional regulator</fullName>
    </submittedName>
</protein>
<comment type="caution">
    <text evidence="5">The sequence shown here is derived from an EMBL/GenBank/DDBJ whole genome shotgun (WGS) entry which is preliminary data.</text>
</comment>
<name>A0A559IXQ4_9BACL</name>
<evidence type="ECO:0000256" key="1">
    <source>
        <dbReference type="ARBA" id="ARBA00023015"/>
    </source>
</evidence>
<keyword evidence="3" id="KW-0804">Transcription</keyword>
<dbReference type="RefSeq" id="WP_144987805.1">
    <property type="nucleotide sequence ID" value="NZ_VNJK01000001.1"/>
</dbReference>
<evidence type="ECO:0000313" key="6">
    <source>
        <dbReference type="Proteomes" id="UP000318102"/>
    </source>
</evidence>
<feature type="domain" description="HTH marR-type" evidence="4">
    <location>
        <begin position="8"/>
        <end position="137"/>
    </location>
</feature>
<keyword evidence="6" id="KW-1185">Reference proteome</keyword>
<keyword evidence="1" id="KW-0805">Transcription regulation</keyword>
<keyword evidence="2" id="KW-0238">DNA-binding</keyword>
<gene>
    <name evidence="5" type="ORF">FPZ44_04505</name>
</gene>
<dbReference type="Gene3D" id="1.10.10.10">
    <property type="entry name" value="Winged helix-like DNA-binding domain superfamily/Winged helix DNA-binding domain"/>
    <property type="match status" value="1"/>
</dbReference>
<dbReference type="SUPFAM" id="SSF46785">
    <property type="entry name" value="Winged helix' DNA-binding domain"/>
    <property type="match status" value="1"/>
</dbReference>
<dbReference type="PANTHER" id="PTHR42756">
    <property type="entry name" value="TRANSCRIPTIONAL REGULATOR, MARR"/>
    <property type="match status" value="1"/>
</dbReference>
<dbReference type="GO" id="GO:0003677">
    <property type="term" value="F:DNA binding"/>
    <property type="evidence" value="ECO:0007669"/>
    <property type="project" value="UniProtKB-KW"/>
</dbReference>
<dbReference type="InterPro" id="IPR000835">
    <property type="entry name" value="HTH_MarR-typ"/>
</dbReference>
<evidence type="ECO:0000313" key="5">
    <source>
        <dbReference type="EMBL" id="TVX92386.1"/>
    </source>
</evidence>
<evidence type="ECO:0000259" key="4">
    <source>
        <dbReference type="PROSITE" id="PS50995"/>
    </source>
</evidence>
<dbReference type="Pfam" id="PF01047">
    <property type="entry name" value="MarR"/>
    <property type="match status" value="1"/>
</dbReference>
<reference evidence="5 6" key="1">
    <citation type="submission" date="2019-07" db="EMBL/GenBank/DDBJ databases">
        <authorList>
            <person name="Kim J."/>
        </authorList>
    </citation>
    <scope>NUCLEOTIDE SEQUENCE [LARGE SCALE GENOMIC DNA]</scope>
    <source>
        <strain evidence="5 6">N4</strain>
    </source>
</reference>
<dbReference type="AlphaFoldDB" id="A0A559IXQ4"/>
<dbReference type="CDD" id="cd00090">
    <property type="entry name" value="HTH_ARSR"/>
    <property type="match status" value="1"/>
</dbReference>
<dbReference type="EMBL" id="VNJK01000001">
    <property type="protein sequence ID" value="TVX92386.1"/>
    <property type="molecule type" value="Genomic_DNA"/>
</dbReference>
<evidence type="ECO:0000256" key="2">
    <source>
        <dbReference type="ARBA" id="ARBA00023125"/>
    </source>
</evidence>
<dbReference type="OrthoDB" id="2366010at2"/>
<dbReference type="InterPro" id="IPR036388">
    <property type="entry name" value="WH-like_DNA-bd_sf"/>
</dbReference>
<dbReference type="InterPro" id="IPR036390">
    <property type="entry name" value="WH_DNA-bd_sf"/>
</dbReference>
<dbReference type="SMART" id="SM00347">
    <property type="entry name" value="HTH_MARR"/>
    <property type="match status" value="1"/>
</dbReference>
<dbReference type="InterPro" id="IPR011991">
    <property type="entry name" value="ArsR-like_HTH"/>
</dbReference>
<sequence>MTRNDCTEQQILTLLNGLCNKIHHKFEHCTGISSSRLEILHELCGGIEVKQSMLQKHINIDNAAITRHLKQLEAEGMVTRRKNPDDNRETFVRLSDEGLEKIEGYKIEKENFIRQILKDFDDKEIPILADFLERMKHNISINKEL</sequence>
<accession>A0A559IXQ4</accession>
<evidence type="ECO:0000256" key="3">
    <source>
        <dbReference type="ARBA" id="ARBA00023163"/>
    </source>
</evidence>